<proteinExistence type="predicted"/>
<dbReference type="GO" id="GO:0016209">
    <property type="term" value="F:antioxidant activity"/>
    <property type="evidence" value="ECO:0007669"/>
    <property type="project" value="InterPro"/>
</dbReference>
<dbReference type="SUPFAM" id="SSF52833">
    <property type="entry name" value="Thioredoxin-like"/>
    <property type="match status" value="1"/>
</dbReference>
<evidence type="ECO:0000259" key="2">
    <source>
        <dbReference type="PROSITE" id="PS51352"/>
    </source>
</evidence>
<dbReference type="PANTHER" id="PTHR43640">
    <property type="entry name" value="OS07G0260300 PROTEIN"/>
    <property type="match status" value="1"/>
</dbReference>
<dbReference type="Pfam" id="PF00578">
    <property type="entry name" value="AhpC-TSA"/>
    <property type="match status" value="1"/>
</dbReference>
<dbReference type="PANTHER" id="PTHR43640:SF1">
    <property type="entry name" value="THIOREDOXIN-DEPENDENT PEROXIREDOXIN"/>
    <property type="match status" value="1"/>
</dbReference>
<evidence type="ECO:0000313" key="3">
    <source>
        <dbReference type="EMBL" id="MBB5717410.1"/>
    </source>
</evidence>
<dbReference type="PROSITE" id="PS51352">
    <property type="entry name" value="THIOREDOXIN_2"/>
    <property type="match status" value="1"/>
</dbReference>
<dbReference type="RefSeq" id="WP_184001185.1">
    <property type="nucleotide sequence ID" value="NZ_BAABIF010000004.1"/>
</dbReference>
<dbReference type="EMBL" id="JACIJI010000001">
    <property type="protein sequence ID" value="MBB5717410.1"/>
    <property type="molecule type" value="Genomic_DNA"/>
</dbReference>
<comment type="caution">
    <text evidence="3">The sequence shown here is derived from an EMBL/GenBank/DDBJ whole genome shotgun (WGS) entry which is preliminary data.</text>
</comment>
<dbReference type="InterPro" id="IPR013766">
    <property type="entry name" value="Thioredoxin_domain"/>
</dbReference>
<keyword evidence="1" id="KW-0732">Signal</keyword>
<dbReference type="AlphaFoldDB" id="A0A840YV15"/>
<organism evidence="3 4">
    <name type="scientific">Stakelama sediminis</name>
    <dbReference type="NCBI Taxonomy" id="463200"/>
    <lineage>
        <taxon>Bacteria</taxon>
        <taxon>Pseudomonadati</taxon>
        <taxon>Pseudomonadota</taxon>
        <taxon>Alphaproteobacteria</taxon>
        <taxon>Sphingomonadales</taxon>
        <taxon>Sphingomonadaceae</taxon>
        <taxon>Stakelama</taxon>
    </lineage>
</organism>
<dbReference type="InterPro" id="IPR036249">
    <property type="entry name" value="Thioredoxin-like_sf"/>
</dbReference>
<dbReference type="Gene3D" id="3.40.30.10">
    <property type="entry name" value="Glutaredoxin"/>
    <property type="match status" value="1"/>
</dbReference>
<accession>A0A840YV15</accession>
<dbReference type="InterPro" id="IPR000866">
    <property type="entry name" value="AhpC/TSA"/>
</dbReference>
<name>A0A840YV15_9SPHN</name>
<protein>
    <submittedName>
        <fullName evidence="3">Peroxiredoxin</fullName>
    </submittedName>
</protein>
<feature type="signal peptide" evidence="1">
    <location>
        <begin position="1"/>
        <end position="22"/>
    </location>
</feature>
<dbReference type="Proteomes" id="UP000554342">
    <property type="component" value="Unassembled WGS sequence"/>
</dbReference>
<evidence type="ECO:0000256" key="1">
    <source>
        <dbReference type="SAM" id="SignalP"/>
    </source>
</evidence>
<reference evidence="3 4" key="1">
    <citation type="submission" date="2020-08" db="EMBL/GenBank/DDBJ databases">
        <title>Genomic Encyclopedia of Type Strains, Phase IV (KMG-IV): sequencing the most valuable type-strain genomes for metagenomic binning, comparative biology and taxonomic classification.</title>
        <authorList>
            <person name="Goeker M."/>
        </authorList>
    </citation>
    <scope>NUCLEOTIDE SEQUENCE [LARGE SCALE GENOMIC DNA]</scope>
    <source>
        <strain evidence="3 4">DSM 27203</strain>
    </source>
</reference>
<keyword evidence="4" id="KW-1185">Reference proteome</keyword>
<gene>
    <name evidence="3" type="ORF">FHR23_000317</name>
</gene>
<feature type="chain" id="PRO_5032347050" evidence="1">
    <location>
        <begin position="23"/>
        <end position="203"/>
    </location>
</feature>
<dbReference type="InterPro" id="IPR047262">
    <property type="entry name" value="PRX-like1"/>
</dbReference>
<dbReference type="GO" id="GO:0016491">
    <property type="term" value="F:oxidoreductase activity"/>
    <property type="evidence" value="ECO:0007669"/>
    <property type="project" value="InterPro"/>
</dbReference>
<evidence type="ECO:0000313" key="4">
    <source>
        <dbReference type="Proteomes" id="UP000554342"/>
    </source>
</evidence>
<sequence length="203" mass="21660">MIHRLFTGAAIVAAMVAAPALAEQVNGRHAQNFALTDMHGKTVHLSDYLGKVVVLEWNNPGCPFVQKHYRSGNMQKTQATARESGVVWLTVNSGAPGKQGHMNGAEAQQFVSSQKATPTHYLLDPKGVVGHAYAAKTTPHMYIVDSDGTLVYQGGIDDKPTADPADIAGARNHVLAALKEIRAGQPVSVAETRPYGCSVKYAN</sequence>
<feature type="domain" description="Thioredoxin" evidence="2">
    <location>
        <begin position="24"/>
        <end position="183"/>
    </location>
</feature>